<comment type="similarity">
    <text evidence="2">Belongs to the SLC35F solute transporter family.</text>
</comment>
<feature type="transmembrane region" description="Helical" evidence="7">
    <location>
        <begin position="140"/>
        <end position="159"/>
    </location>
</feature>
<evidence type="ECO:0000256" key="7">
    <source>
        <dbReference type="SAM" id="Phobius"/>
    </source>
</evidence>
<evidence type="ECO:0000256" key="5">
    <source>
        <dbReference type="ARBA" id="ARBA00022989"/>
    </source>
</evidence>
<dbReference type="GO" id="GO:0000329">
    <property type="term" value="C:fungal-type vacuole membrane"/>
    <property type="evidence" value="ECO:0007669"/>
    <property type="project" value="TreeGrafter"/>
</dbReference>
<feature type="transmembrane region" description="Helical" evidence="7">
    <location>
        <begin position="171"/>
        <end position="197"/>
    </location>
</feature>
<evidence type="ECO:0000313" key="9">
    <source>
        <dbReference type="Proteomes" id="UP000054350"/>
    </source>
</evidence>
<reference evidence="9" key="2">
    <citation type="submission" date="2009-11" db="EMBL/GenBank/DDBJ databases">
        <title>The Genome Sequence of Allomyces macrogynus strain ATCC 38327.</title>
        <authorList>
            <consortium name="The Broad Institute Genome Sequencing Platform"/>
            <person name="Russ C."/>
            <person name="Cuomo C."/>
            <person name="Shea T."/>
            <person name="Young S.K."/>
            <person name="Zeng Q."/>
            <person name="Koehrsen M."/>
            <person name="Haas B."/>
            <person name="Borodovsky M."/>
            <person name="Guigo R."/>
            <person name="Alvarado L."/>
            <person name="Berlin A."/>
            <person name="Borenstein D."/>
            <person name="Chen Z."/>
            <person name="Engels R."/>
            <person name="Freedman E."/>
            <person name="Gellesch M."/>
            <person name="Goldberg J."/>
            <person name="Griggs A."/>
            <person name="Gujja S."/>
            <person name="Heiman D."/>
            <person name="Hepburn T."/>
            <person name="Howarth C."/>
            <person name="Jen D."/>
            <person name="Larson L."/>
            <person name="Lewis B."/>
            <person name="Mehta T."/>
            <person name="Park D."/>
            <person name="Pearson M."/>
            <person name="Roberts A."/>
            <person name="Saif S."/>
            <person name="Shenoy N."/>
            <person name="Sisk P."/>
            <person name="Stolte C."/>
            <person name="Sykes S."/>
            <person name="Walk T."/>
            <person name="White J."/>
            <person name="Yandava C."/>
            <person name="Burger G."/>
            <person name="Gray M.W."/>
            <person name="Holland P.W.H."/>
            <person name="King N."/>
            <person name="Lang F.B.F."/>
            <person name="Roger A.J."/>
            <person name="Ruiz-Trillo I."/>
            <person name="Lander E."/>
            <person name="Nusbaum C."/>
        </authorList>
    </citation>
    <scope>NUCLEOTIDE SEQUENCE [LARGE SCALE GENOMIC DNA]</scope>
    <source>
        <strain evidence="9">ATCC 38327</strain>
    </source>
</reference>
<keyword evidence="6 7" id="KW-0472">Membrane</keyword>
<dbReference type="Proteomes" id="UP000054350">
    <property type="component" value="Unassembled WGS sequence"/>
</dbReference>
<dbReference type="STRING" id="578462.A0A0L0T808"/>
<evidence type="ECO:0000256" key="3">
    <source>
        <dbReference type="ARBA" id="ARBA00022448"/>
    </source>
</evidence>
<accession>A0A0L0T808</accession>
<name>A0A0L0T808_ALLM3</name>
<protein>
    <recommendedName>
        <fullName evidence="10">EamA domain-containing protein</fullName>
    </recommendedName>
</protein>
<feature type="transmembrane region" description="Helical" evidence="7">
    <location>
        <begin position="49"/>
        <end position="68"/>
    </location>
</feature>
<reference evidence="8 9" key="1">
    <citation type="submission" date="2009-11" db="EMBL/GenBank/DDBJ databases">
        <title>Annotation of Allomyces macrogynus ATCC 38327.</title>
        <authorList>
            <consortium name="The Broad Institute Genome Sequencing Platform"/>
            <person name="Russ C."/>
            <person name="Cuomo C."/>
            <person name="Burger G."/>
            <person name="Gray M.W."/>
            <person name="Holland P.W.H."/>
            <person name="King N."/>
            <person name="Lang F.B.F."/>
            <person name="Roger A.J."/>
            <person name="Ruiz-Trillo I."/>
            <person name="Young S.K."/>
            <person name="Zeng Q."/>
            <person name="Gargeya S."/>
            <person name="Fitzgerald M."/>
            <person name="Haas B."/>
            <person name="Abouelleil A."/>
            <person name="Alvarado L."/>
            <person name="Arachchi H.M."/>
            <person name="Berlin A."/>
            <person name="Chapman S.B."/>
            <person name="Gearin G."/>
            <person name="Goldberg J."/>
            <person name="Griggs A."/>
            <person name="Gujja S."/>
            <person name="Hansen M."/>
            <person name="Heiman D."/>
            <person name="Howarth C."/>
            <person name="Larimer J."/>
            <person name="Lui A."/>
            <person name="MacDonald P.J.P."/>
            <person name="McCowen C."/>
            <person name="Montmayeur A."/>
            <person name="Murphy C."/>
            <person name="Neiman D."/>
            <person name="Pearson M."/>
            <person name="Priest M."/>
            <person name="Roberts A."/>
            <person name="Saif S."/>
            <person name="Shea T."/>
            <person name="Sisk P."/>
            <person name="Stolte C."/>
            <person name="Sykes S."/>
            <person name="Wortman J."/>
            <person name="Nusbaum C."/>
            <person name="Birren B."/>
        </authorList>
    </citation>
    <scope>NUCLEOTIDE SEQUENCE [LARGE SCALE GENOMIC DNA]</scope>
    <source>
        <strain evidence="8 9">ATCC 38327</strain>
    </source>
</reference>
<feature type="transmembrane region" description="Helical" evidence="7">
    <location>
        <begin position="263"/>
        <end position="284"/>
    </location>
</feature>
<dbReference type="VEuPathDB" id="FungiDB:AMAG_14945"/>
<feature type="transmembrane region" description="Helical" evidence="7">
    <location>
        <begin position="236"/>
        <end position="257"/>
    </location>
</feature>
<sequence length="309" mass="33358">MLNCPSERPTRRRKTIAAEGEKPKVEGLHAVSAPTGAAGVDLEEEGEVLGFRATAWISFQFCWLWFVANYTSNMALGYTNVASVTILSSMSGPLTLILAPWFGADSFTLVKLVAVAVSFGGVVCVGLSDSSSGTGTNPFLGDLLALLGAVFYAFYITFMKRKVGHESRINMRLFFGLVGVFNAVLLLPLLALASFAGLETFEMPAAGQWKYLLINAFFGTFLSDYLWLLSMLMTGPVVVTLGLSLTTPVAMIGDSILHHMTYSALYITGAVLIILGFLGVNLEFPTIDAAIARRWNQFRGRPAAEPSSQ</sequence>
<proteinExistence type="inferred from homology"/>
<evidence type="ECO:0000256" key="1">
    <source>
        <dbReference type="ARBA" id="ARBA00004141"/>
    </source>
</evidence>
<keyword evidence="5 7" id="KW-1133">Transmembrane helix</keyword>
<evidence type="ECO:0000256" key="4">
    <source>
        <dbReference type="ARBA" id="ARBA00022692"/>
    </source>
</evidence>
<keyword evidence="3" id="KW-0813">Transport</keyword>
<keyword evidence="9" id="KW-1185">Reference proteome</keyword>
<dbReference type="OMA" id="WEIAKCG"/>
<dbReference type="InterPro" id="IPR009262">
    <property type="entry name" value="SLC35_F1/F2/F6"/>
</dbReference>
<evidence type="ECO:0000256" key="6">
    <source>
        <dbReference type="ARBA" id="ARBA00023136"/>
    </source>
</evidence>
<dbReference type="GO" id="GO:0022857">
    <property type="term" value="F:transmembrane transporter activity"/>
    <property type="evidence" value="ECO:0007669"/>
    <property type="project" value="InterPro"/>
</dbReference>
<feature type="transmembrane region" description="Helical" evidence="7">
    <location>
        <begin position="80"/>
        <end position="102"/>
    </location>
</feature>
<evidence type="ECO:0000256" key="2">
    <source>
        <dbReference type="ARBA" id="ARBA00007863"/>
    </source>
</evidence>
<dbReference type="InterPro" id="IPR037185">
    <property type="entry name" value="EmrE-like"/>
</dbReference>
<keyword evidence="4 7" id="KW-0812">Transmembrane</keyword>
<feature type="transmembrane region" description="Helical" evidence="7">
    <location>
        <begin position="109"/>
        <end position="128"/>
    </location>
</feature>
<organism evidence="8 9">
    <name type="scientific">Allomyces macrogynus (strain ATCC 38327)</name>
    <name type="common">Allomyces javanicus var. macrogynus</name>
    <dbReference type="NCBI Taxonomy" id="578462"/>
    <lineage>
        <taxon>Eukaryota</taxon>
        <taxon>Fungi</taxon>
        <taxon>Fungi incertae sedis</taxon>
        <taxon>Blastocladiomycota</taxon>
        <taxon>Blastocladiomycetes</taxon>
        <taxon>Blastocladiales</taxon>
        <taxon>Blastocladiaceae</taxon>
        <taxon>Allomyces</taxon>
    </lineage>
</organism>
<dbReference type="PANTHER" id="PTHR23051">
    <property type="entry name" value="SOLUTE CARRIER FAMILY 35, MEMBER F5"/>
    <property type="match status" value="1"/>
</dbReference>
<dbReference type="eggNOG" id="KOG2765">
    <property type="taxonomic scope" value="Eukaryota"/>
</dbReference>
<dbReference type="PANTHER" id="PTHR23051:SF0">
    <property type="entry name" value="SOLUTE CARRIER FAMILY 35 MEMBER F5"/>
    <property type="match status" value="1"/>
</dbReference>
<comment type="subcellular location">
    <subcellularLocation>
        <location evidence="1">Membrane</location>
        <topology evidence="1">Multi-pass membrane protein</topology>
    </subcellularLocation>
</comment>
<dbReference type="AlphaFoldDB" id="A0A0L0T808"/>
<evidence type="ECO:0008006" key="10">
    <source>
        <dbReference type="Google" id="ProtNLM"/>
    </source>
</evidence>
<dbReference type="SUPFAM" id="SSF103481">
    <property type="entry name" value="Multidrug resistance efflux transporter EmrE"/>
    <property type="match status" value="2"/>
</dbReference>
<dbReference type="EMBL" id="GG745368">
    <property type="protein sequence ID" value="KNE70831.1"/>
    <property type="molecule type" value="Genomic_DNA"/>
</dbReference>
<dbReference type="Pfam" id="PF06027">
    <property type="entry name" value="SLC35F"/>
    <property type="match status" value="1"/>
</dbReference>
<evidence type="ECO:0000313" key="8">
    <source>
        <dbReference type="EMBL" id="KNE70831.1"/>
    </source>
</evidence>
<gene>
    <name evidence="8" type="ORF">AMAG_14945</name>
</gene>
<dbReference type="OrthoDB" id="1436450at2759"/>